<dbReference type="InterPro" id="IPR011197">
    <property type="entry name" value="UCP012318"/>
</dbReference>
<proteinExistence type="predicted"/>
<name>A0A4Z1AHY9_9LEPT</name>
<evidence type="ECO:0000313" key="1">
    <source>
        <dbReference type="EMBL" id="TGM97766.1"/>
    </source>
</evidence>
<dbReference type="SUPFAM" id="SSF47240">
    <property type="entry name" value="Ferritin-like"/>
    <property type="match status" value="1"/>
</dbReference>
<dbReference type="InterPro" id="IPR009078">
    <property type="entry name" value="Ferritin-like_SF"/>
</dbReference>
<dbReference type="AlphaFoldDB" id="A0A4Z1AHY9"/>
<accession>A0A4Z1AHY9</accession>
<dbReference type="PANTHER" id="PTHR42782:SF2">
    <property type="entry name" value="3-OXOACYL-[ACYL-CARRIER-PROTEIN] SYNTHASE-LIKE PROTEIN"/>
    <property type="match status" value="1"/>
</dbReference>
<dbReference type="PIRSF" id="PIRSF012318">
    <property type="entry name" value="UCP012318"/>
    <property type="match status" value="1"/>
</dbReference>
<dbReference type="Pfam" id="PF04305">
    <property type="entry name" value="DUF455"/>
    <property type="match status" value="1"/>
</dbReference>
<evidence type="ECO:0000313" key="2">
    <source>
        <dbReference type="Proteomes" id="UP000297241"/>
    </source>
</evidence>
<organism evidence="1 2">
    <name type="scientific">Leptospira dzoumogneensis</name>
    <dbReference type="NCBI Taxonomy" id="2484904"/>
    <lineage>
        <taxon>Bacteria</taxon>
        <taxon>Pseudomonadati</taxon>
        <taxon>Spirochaetota</taxon>
        <taxon>Spirochaetia</taxon>
        <taxon>Leptospirales</taxon>
        <taxon>Leptospiraceae</taxon>
        <taxon>Leptospira</taxon>
    </lineage>
</organism>
<dbReference type="RefSeq" id="WP_135758032.1">
    <property type="nucleotide sequence ID" value="NZ_RQHS01000019.1"/>
</dbReference>
<keyword evidence="2" id="KW-1185">Reference proteome</keyword>
<sequence length="282" mass="32935">MTLNEYAQFLLSSPNLEDKLYSPEKMPEDILWPDFFPKDRPERSSKILFSDKRSKMPRVEHLNSEENRILSLHHFANHELMAVEIFAWAILKFQNAPSSVRKSLYKTILEEQKHLKLYLGSIREWGMDLGDRPLNYIFWKQIPNMQSLQKFFAIMALTFEGANLDFSMIYQKAFEKFGDQKRADIMQIVHEDEISHVKRGVKVVFSDGVLQEQQWEKYLEYLTHPFTPRRAKGFLYFPELRTKAGLSPEFAEALGAYSDEYDGTTNARIVKNVLGTVANLLP</sequence>
<comment type="caution">
    <text evidence="1">The sequence shown here is derived from an EMBL/GenBank/DDBJ whole genome shotgun (WGS) entry which is preliminary data.</text>
</comment>
<dbReference type="PANTHER" id="PTHR42782">
    <property type="entry name" value="SI:CH73-314G15.3"/>
    <property type="match status" value="1"/>
</dbReference>
<gene>
    <name evidence="1" type="ORF">EHR06_16745</name>
</gene>
<dbReference type="EMBL" id="RQHS01000019">
    <property type="protein sequence ID" value="TGM97766.1"/>
    <property type="molecule type" value="Genomic_DNA"/>
</dbReference>
<dbReference type="InterPro" id="IPR007402">
    <property type="entry name" value="DUF455"/>
</dbReference>
<dbReference type="Proteomes" id="UP000297241">
    <property type="component" value="Unassembled WGS sequence"/>
</dbReference>
<reference evidence="1" key="1">
    <citation type="journal article" date="2019" name="PLoS Negl. Trop. Dis.">
        <title>Revisiting the worldwide diversity of Leptospira species in the environment.</title>
        <authorList>
            <person name="Vincent A.T."/>
            <person name="Schiettekatte O."/>
            <person name="Bourhy P."/>
            <person name="Veyrier F.J."/>
            <person name="Picardeau M."/>
        </authorList>
    </citation>
    <scope>NUCLEOTIDE SEQUENCE [LARGE SCALE GENOMIC DNA]</scope>
    <source>
        <strain evidence="1">201601113</strain>
    </source>
</reference>
<dbReference type="OrthoDB" id="9778629at2"/>
<protein>
    <submittedName>
        <fullName evidence="1">DUF455 family protein</fullName>
    </submittedName>
</protein>